<dbReference type="InterPro" id="IPR015797">
    <property type="entry name" value="NUDIX_hydrolase-like_dom_sf"/>
</dbReference>
<feature type="domain" description="Nudix hydrolase" evidence="5">
    <location>
        <begin position="220"/>
        <end position="365"/>
    </location>
</feature>
<keyword evidence="1" id="KW-0808">Transferase</keyword>
<feature type="binding site" evidence="3">
    <location>
        <position position="278"/>
    </location>
    <ligand>
        <name>Mg(2+)</name>
        <dbReference type="ChEBI" id="CHEBI:18420"/>
        <label>1</label>
    </ligand>
</feature>
<dbReference type="NCBIfam" id="TIGR00052">
    <property type="entry name" value="nudix-type nucleoside diphosphatase, YffH/AdpP family"/>
    <property type="match status" value="1"/>
</dbReference>
<feature type="binding site" evidence="3">
    <location>
        <position position="282"/>
    </location>
    <ligand>
        <name>Mg(2+)</name>
        <dbReference type="ChEBI" id="CHEBI:18420"/>
        <label>1</label>
    </ligand>
</feature>
<dbReference type="SUPFAM" id="SSF110857">
    <property type="entry name" value="Gamma-glutamyl cyclotransferase-like"/>
    <property type="match status" value="1"/>
</dbReference>
<dbReference type="InterPro" id="IPR013024">
    <property type="entry name" value="GGCT-like"/>
</dbReference>
<dbReference type="Pfam" id="PF00293">
    <property type="entry name" value="NUDIX"/>
    <property type="match status" value="1"/>
</dbReference>
<dbReference type="PROSITE" id="PS51462">
    <property type="entry name" value="NUDIX"/>
    <property type="match status" value="1"/>
</dbReference>
<dbReference type="PANTHER" id="PTHR31544">
    <property type="entry name" value="AIG2-LIKE PROTEIN D"/>
    <property type="match status" value="1"/>
</dbReference>
<comment type="cofactor">
    <cofactor evidence="3">
        <name>Mg(2+)</name>
        <dbReference type="ChEBI" id="CHEBI:18420"/>
    </cofactor>
</comment>
<dbReference type="CDD" id="cd06661">
    <property type="entry name" value="GGCT_like"/>
    <property type="match status" value="1"/>
</dbReference>
<dbReference type="EMBL" id="RAPE01000001">
    <property type="protein sequence ID" value="RKF17262.1"/>
    <property type="molecule type" value="Genomic_DNA"/>
</dbReference>
<dbReference type="CDD" id="cd24155">
    <property type="entry name" value="NUDIX_ADPRase"/>
    <property type="match status" value="1"/>
</dbReference>
<evidence type="ECO:0000256" key="2">
    <source>
        <dbReference type="ARBA" id="ARBA00030602"/>
    </source>
</evidence>
<reference evidence="6 7" key="1">
    <citation type="submission" date="2018-09" db="EMBL/GenBank/DDBJ databases">
        <title>Roseovarius spongiae sp. nov., isolated from a marine sponge.</title>
        <authorList>
            <person name="Zhuang L."/>
            <person name="Luo L."/>
        </authorList>
    </citation>
    <scope>NUCLEOTIDE SEQUENCE [LARGE SCALE GENOMIC DNA]</scope>
    <source>
        <strain evidence="6 7">HN-E21</strain>
    </source>
</reference>
<evidence type="ECO:0000256" key="1">
    <source>
        <dbReference type="ARBA" id="ARBA00022679"/>
    </source>
</evidence>
<evidence type="ECO:0000313" key="6">
    <source>
        <dbReference type="EMBL" id="RKF17262.1"/>
    </source>
</evidence>
<dbReference type="GO" id="GO:0016740">
    <property type="term" value="F:transferase activity"/>
    <property type="evidence" value="ECO:0007669"/>
    <property type="project" value="UniProtKB-KW"/>
</dbReference>
<sequence length="373" mass="41384">MTTLFFYGTLRDPELLRIVIGTDPDDMRITPAVLPDHAVDWARGQSFPTLTPQAGAQAEGLLATDLSEAEVARFDFYEGSFGYRLRAVEVRAGGEARTALVYFPDPGLWERGARFDLGDWQARFGPLARLSAVEEMSYFGRISGEELSRRVPMIRARAAARLAAATGVPADIRSDCSANEVEQVGFERAHAGFFVTDIHELRYPTFAGGMGPVLRREVFVATDAAIVLPYDPARDRVLLVEQFRMGPYRRGDPRPWMLEPVAGRVDANETPEDCARRECKEEARLELRALEHVASFYATPGTSTEYFHAYVGLCDLPDAERGTGGLDSEDEDIRTHVLSFNAAQNLLSTGEADNGPLVVALLWLAQARERLRR</sequence>
<dbReference type="AlphaFoldDB" id="A0A3A8BCC2"/>
<keyword evidence="3" id="KW-0479">Metal-binding</keyword>
<feature type="binding site" evidence="3">
    <location>
        <position position="262"/>
    </location>
    <ligand>
        <name>Mg(2+)</name>
        <dbReference type="ChEBI" id="CHEBI:18420"/>
        <label>1</label>
    </ligand>
</feature>
<dbReference type="GO" id="GO:0046872">
    <property type="term" value="F:metal ion binding"/>
    <property type="evidence" value="ECO:0007669"/>
    <property type="project" value="UniProtKB-KW"/>
</dbReference>
<dbReference type="Gene3D" id="3.90.79.10">
    <property type="entry name" value="Nucleoside Triphosphate Pyrophosphohydrolase"/>
    <property type="match status" value="1"/>
</dbReference>
<evidence type="ECO:0000259" key="5">
    <source>
        <dbReference type="PROSITE" id="PS51462"/>
    </source>
</evidence>
<dbReference type="OrthoDB" id="5292471at2"/>
<dbReference type="InterPro" id="IPR009288">
    <property type="entry name" value="AIG2-like_dom"/>
</dbReference>
<keyword evidence="7" id="KW-1185">Reference proteome</keyword>
<dbReference type="InterPro" id="IPR045038">
    <property type="entry name" value="AIG2-like"/>
</dbReference>
<evidence type="ECO:0000256" key="3">
    <source>
        <dbReference type="PIRSR" id="PIRSR604385-2"/>
    </source>
</evidence>
<feature type="short sequence motif" description="Nudix box" evidence="4">
    <location>
        <begin position="263"/>
        <end position="285"/>
    </location>
</feature>
<dbReference type="GO" id="GO:0016818">
    <property type="term" value="F:hydrolase activity, acting on acid anhydrides, in phosphorus-containing anhydrides"/>
    <property type="evidence" value="ECO:0007669"/>
    <property type="project" value="InterPro"/>
</dbReference>
<name>A0A3A8BCC2_9RHOB</name>
<evidence type="ECO:0000313" key="7">
    <source>
        <dbReference type="Proteomes" id="UP000281128"/>
    </source>
</evidence>
<proteinExistence type="predicted"/>
<dbReference type="SUPFAM" id="SSF55811">
    <property type="entry name" value="Nudix"/>
    <property type="match status" value="1"/>
</dbReference>
<organism evidence="6 7">
    <name type="scientific">Roseovarius spongiae</name>
    <dbReference type="NCBI Taxonomy" id="2320272"/>
    <lineage>
        <taxon>Bacteria</taxon>
        <taxon>Pseudomonadati</taxon>
        <taxon>Pseudomonadota</taxon>
        <taxon>Alphaproteobacteria</taxon>
        <taxon>Rhodobacterales</taxon>
        <taxon>Roseobacteraceae</taxon>
        <taxon>Roseovarius</taxon>
    </lineage>
</organism>
<dbReference type="Gene3D" id="3.10.490.10">
    <property type="entry name" value="Gamma-glutamyl cyclotransferase-like"/>
    <property type="match status" value="1"/>
</dbReference>
<dbReference type="InterPro" id="IPR004385">
    <property type="entry name" value="NDP_pyrophosphatase"/>
</dbReference>
<comment type="caution">
    <text evidence="6">The sequence shown here is derived from an EMBL/GenBank/DDBJ whole genome shotgun (WGS) entry which is preliminary data.</text>
</comment>
<feature type="binding site" evidence="3">
    <location>
        <position position="331"/>
    </location>
    <ligand>
        <name>Mg(2+)</name>
        <dbReference type="ChEBI" id="CHEBI:18420"/>
        <label>1</label>
    </ligand>
</feature>
<dbReference type="Pfam" id="PF06094">
    <property type="entry name" value="GGACT"/>
    <property type="match status" value="1"/>
</dbReference>
<evidence type="ECO:0000256" key="4">
    <source>
        <dbReference type="PIRSR" id="PIRSR604385-3"/>
    </source>
</evidence>
<dbReference type="InterPro" id="IPR000086">
    <property type="entry name" value="NUDIX_hydrolase_dom"/>
</dbReference>
<dbReference type="Proteomes" id="UP000281128">
    <property type="component" value="Unassembled WGS sequence"/>
</dbReference>
<dbReference type="RefSeq" id="WP_121165086.1">
    <property type="nucleotide sequence ID" value="NZ_RAPE01000001.1"/>
</dbReference>
<protein>
    <recommendedName>
        <fullName evidence="2">Putative gamma-glutamylcyclotransferase</fullName>
    </recommendedName>
</protein>
<dbReference type="InterPro" id="IPR036568">
    <property type="entry name" value="GGCT-like_sf"/>
</dbReference>
<accession>A0A3A8BCC2</accession>
<dbReference type="PANTHER" id="PTHR31544:SF2">
    <property type="entry name" value="AIG2-LIKE PROTEIN D"/>
    <property type="match status" value="1"/>
</dbReference>
<gene>
    <name evidence="6" type="ORF">D6850_03835</name>
</gene>
<keyword evidence="3" id="KW-0460">Magnesium</keyword>